<comment type="caution">
    <text evidence="2">The sequence shown here is derived from an EMBL/GenBank/DDBJ whole genome shotgun (WGS) entry which is preliminary data.</text>
</comment>
<feature type="transmembrane region" description="Helical" evidence="1">
    <location>
        <begin position="82"/>
        <end position="102"/>
    </location>
</feature>
<organism evidence="2 3">
    <name type="scientific">Caerostris extrusa</name>
    <name type="common">Bark spider</name>
    <name type="synonym">Caerostris bankana</name>
    <dbReference type="NCBI Taxonomy" id="172846"/>
    <lineage>
        <taxon>Eukaryota</taxon>
        <taxon>Metazoa</taxon>
        <taxon>Ecdysozoa</taxon>
        <taxon>Arthropoda</taxon>
        <taxon>Chelicerata</taxon>
        <taxon>Arachnida</taxon>
        <taxon>Araneae</taxon>
        <taxon>Araneomorphae</taxon>
        <taxon>Entelegynae</taxon>
        <taxon>Araneoidea</taxon>
        <taxon>Araneidae</taxon>
        <taxon>Caerostris</taxon>
    </lineage>
</organism>
<evidence type="ECO:0000313" key="2">
    <source>
        <dbReference type="EMBL" id="GIY61407.1"/>
    </source>
</evidence>
<keyword evidence="3" id="KW-1185">Reference proteome</keyword>
<reference evidence="2 3" key="1">
    <citation type="submission" date="2021-06" db="EMBL/GenBank/DDBJ databases">
        <title>Caerostris extrusa draft genome.</title>
        <authorList>
            <person name="Kono N."/>
            <person name="Arakawa K."/>
        </authorList>
    </citation>
    <scope>NUCLEOTIDE SEQUENCE [LARGE SCALE GENOMIC DNA]</scope>
</reference>
<keyword evidence="1" id="KW-0812">Transmembrane</keyword>
<proteinExistence type="predicted"/>
<evidence type="ECO:0000313" key="3">
    <source>
        <dbReference type="Proteomes" id="UP001054945"/>
    </source>
</evidence>
<dbReference type="AlphaFoldDB" id="A0AAV4UUA4"/>
<name>A0AAV4UUA4_CAEEX</name>
<gene>
    <name evidence="2" type="ORF">CEXT_430671</name>
</gene>
<sequence>MDRIQKERLSEGLRWDVSETTASQQGLPQDDFRDFEEAFGNGSGRTVTLTYGSSVNMYIIASLHLCLFFSLFIFLIFCKKLFASGVVLLLFSLYFFCVFCLLKISWWN</sequence>
<dbReference type="Proteomes" id="UP001054945">
    <property type="component" value="Unassembled WGS sequence"/>
</dbReference>
<protein>
    <submittedName>
        <fullName evidence="2">Uncharacterized protein</fullName>
    </submittedName>
</protein>
<keyword evidence="1" id="KW-1133">Transmembrane helix</keyword>
<keyword evidence="1" id="KW-0472">Membrane</keyword>
<accession>A0AAV4UUA4</accession>
<feature type="transmembrane region" description="Helical" evidence="1">
    <location>
        <begin position="55"/>
        <end position="76"/>
    </location>
</feature>
<dbReference type="EMBL" id="BPLR01013464">
    <property type="protein sequence ID" value="GIY61407.1"/>
    <property type="molecule type" value="Genomic_DNA"/>
</dbReference>
<evidence type="ECO:0000256" key="1">
    <source>
        <dbReference type="SAM" id="Phobius"/>
    </source>
</evidence>